<evidence type="ECO:0000256" key="3">
    <source>
        <dbReference type="ARBA" id="ARBA00023012"/>
    </source>
</evidence>
<evidence type="ECO:0000313" key="14">
    <source>
        <dbReference type="Proteomes" id="UP000446348"/>
    </source>
</evidence>
<dbReference type="InterPro" id="IPR001789">
    <property type="entry name" value="Sig_transdc_resp-reg_receiver"/>
</dbReference>
<dbReference type="Gene3D" id="1.10.10.10">
    <property type="entry name" value="Winged helix-like DNA-binding domain superfamily/Winged helix DNA-binding domain"/>
    <property type="match status" value="1"/>
</dbReference>
<dbReference type="Gene3D" id="3.40.50.2300">
    <property type="match status" value="1"/>
</dbReference>
<dbReference type="RefSeq" id="WP_160209255.1">
    <property type="nucleotide sequence ID" value="NZ_CAMUSJ010000056.1"/>
</dbReference>
<dbReference type="OrthoDB" id="1646152at2"/>
<keyword evidence="2 8" id="KW-0597">Phosphoprotein</keyword>
<feature type="domain" description="OmpR/PhoB-type" evidence="11">
    <location>
        <begin position="123"/>
        <end position="222"/>
    </location>
</feature>
<gene>
    <name evidence="12" type="ORF">D3Z39_05910</name>
    <name evidence="13" type="ORF">FMM72_02815</name>
</gene>
<accession>A0A845SR80</accession>
<evidence type="ECO:0000259" key="11">
    <source>
        <dbReference type="PROSITE" id="PS51755"/>
    </source>
</evidence>
<dbReference type="GO" id="GO:0000976">
    <property type="term" value="F:transcription cis-regulatory region binding"/>
    <property type="evidence" value="ECO:0007669"/>
    <property type="project" value="TreeGrafter"/>
</dbReference>
<evidence type="ECO:0000256" key="8">
    <source>
        <dbReference type="PROSITE-ProRule" id="PRU00169"/>
    </source>
</evidence>
<dbReference type="PROSITE" id="PS50110">
    <property type="entry name" value="RESPONSE_REGULATORY"/>
    <property type="match status" value="1"/>
</dbReference>
<dbReference type="Proteomes" id="UP000462501">
    <property type="component" value="Unassembled WGS sequence"/>
</dbReference>
<proteinExistence type="predicted"/>
<name>A0A845SR80_9FIRM</name>
<comment type="caution">
    <text evidence="13">The sequence shown here is derived from an EMBL/GenBank/DDBJ whole genome shotgun (WGS) entry which is preliminary data.</text>
</comment>
<feature type="modified residue" description="4-aspartylphosphate" evidence="8">
    <location>
        <position position="52"/>
    </location>
</feature>
<keyword evidence="4" id="KW-0805">Transcription regulation</keyword>
<organism evidence="13 15">
    <name type="scientific">Anaerotruncus colihominis</name>
    <dbReference type="NCBI Taxonomy" id="169435"/>
    <lineage>
        <taxon>Bacteria</taxon>
        <taxon>Bacillati</taxon>
        <taxon>Bacillota</taxon>
        <taxon>Clostridia</taxon>
        <taxon>Eubacteriales</taxon>
        <taxon>Oscillospiraceae</taxon>
        <taxon>Anaerotruncus</taxon>
    </lineage>
</organism>
<dbReference type="CDD" id="cd00383">
    <property type="entry name" value="trans_reg_C"/>
    <property type="match status" value="1"/>
</dbReference>
<keyword evidence="6" id="KW-0804">Transcription</keyword>
<reference evidence="13 15" key="2">
    <citation type="submission" date="2019-06" db="EMBL/GenBank/DDBJ databases">
        <title>Draft genome sequences of 15 bacterial species constituting the stable defined intestinal microbiota of the GM15 gnotobiotic mouse model.</title>
        <authorList>
            <person name="Elie C."/>
            <person name="Mathieu A."/>
            <person name="Saliou A."/>
            <person name="Darnaud M."/>
            <person name="Leulier F."/>
            <person name="Tamellini A."/>
        </authorList>
    </citation>
    <scope>NUCLEOTIDE SEQUENCE [LARGE SCALE GENOMIC DNA]</scope>
    <source>
        <strain evidence="13 15">JM4-15</strain>
    </source>
</reference>
<dbReference type="SMART" id="SM00862">
    <property type="entry name" value="Trans_reg_C"/>
    <property type="match status" value="1"/>
</dbReference>
<dbReference type="Pfam" id="PF00486">
    <property type="entry name" value="Trans_reg_C"/>
    <property type="match status" value="1"/>
</dbReference>
<evidence type="ECO:0000256" key="5">
    <source>
        <dbReference type="ARBA" id="ARBA00023125"/>
    </source>
</evidence>
<dbReference type="InterPro" id="IPR011006">
    <property type="entry name" value="CheY-like_superfamily"/>
</dbReference>
<dbReference type="InterPro" id="IPR036388">
    <property type="entry name" value="WH-like_DNA-bd_sf"/>
</dbReference>
<evidence type="ECO:0000313" key="13">
    <source>
        <dbReference type="EMBL" id="NDO38185.1"/>
    </source>
</evidence>
<evidence type="ECO:0000256" key="7">
    <source>
        <dbReference type="ARBA" id="ARBA00024867"/>
    </source>
</evidence>
<evidence type="ECO:0000256" key="6">
    <source>
        <dbReference type="ARBA" id="ARBA00023163"/>
    </source>
</evidence>
<dbReference type="Pfam" id="PF00072">
    <property type="entry name" value="Response_reg"/>
    <property type="match status" value="1"/>
</dbReference>
<dbReference type="AlphaFoldDB" id="A0A845SR80"/>
<dbReference type="GO" id="GO:0006355">
    <property type="term" value="P:regulation of DNA-templated transcription"/>
    <property type="evidence" value="ECO:0007669"/>
    <property type="project" value="InterPro"/>
</dbReference>
<evidence type="ECO:0000313" key="12">
    <source>
        <dbReference type="EMBL" id="NBI78409.1"/>
    </source>
</evidence>
<dbReference type="InterPro" id="IPR039420">
    <property type="entry name" value="WalR-like"/>
</dbReference>
<comment type="function">
    <text evidence="7">May play the central regulatory role in sporulation. It may be an element of the effector pathway responsible for the activation of sporulation genes in response to nutritional stress. Spo0A may act in concert with spo0H (a sigma factor) to control the expression of some genes that are critical to the sporulation process.</text>
</comment>
<dbReference type="GO" id="GO:0005829">
    <property type="term" value="C:cytosol"/>
    <property type="evidence" value="ECO:0007669"/>
    <property type="project" value="TreeGrafter"/>
</dbReference>
<keyword evidence="5 9" id="KW-0238">DNA-binding</keyword>
<dbReference type="EMBL" id="QXWZ01000007">
    <property type="protein sequence ID" value="NBI78409.1"/>
    <property type="molecule type" value="Genomic_DNA"/>
</dbReference>
<protein>
    <recommendedName>
        <fullName evidence="1">Stage 0 sporulation protein A homolog</fullName>
    </recommendedName>
</protein>
<feature type="domain" description="Response regulatory" evidence="10">
    <location>
        <begin position="3"/>
        <end position="116"/>
    </location>
</feature>
<dbReference type="SUPFAM" id="SSF52172">
    <property type="entry name" value="CheY-like"/>
    <property type="match status" value="1"/>
</dbReference>
<evidence type="ECO:0000256" key="4">
    <source>
        <dbReference type="ARBA" id="ARBA00023015"/>
    </source>
</evidence>
<evidence type="ECO:0000259" key="10">
    <source>
        <dbReference type="PROSITE" id="PS50110"/>
    </source>
</evidence>
<evidence type="ECO:0000256" key="2">
    <source>
        <dbReference type="ARBA" id="ARBA00022553"/>
    </source>
</evidence>
<keyword evidence="3" id="KW-0902">Two-component regulatory system</keyword>
<dbReference type="CDD" id="cd17574">
    <property type="entry name" value="REC_OmpR"/>
    <property type="match status" value="1"/>
</dbReference>
<dbReference type="PROSITE" id="PS51755">
    <property type="entry name" value="OMPR_PHOB"/>
    <property type="match status" value="1"/>
</dbReference>
<dbReference type="PANTHER" id="PTHR48111:SF1">
    <property type="entry name" value="TWO-COMPONENT RESPONSE REGULATOR ORR33"/>
    <property type="match status" value="1"/>
</dbReference>
<dbReference type="PANTHER" id="PTHR48111">
    <property type="entry name" value="REGULATOR OF RPOS"/>
    <property type="match status" value="1"/>
</dbReference>
<dbReference type="SMART" id="SM00448">
    <property type="entry name" value="REC"/>
    <property type="match status" value="1"/>
</dbReference>
<evidence type="ECO:0000313" key="15">
    <source>
        <dbReference type="Proteomes" id="UP000462501"/>
    </source>
</evidence>
<dbReference type="GO" id="GO:0000156">
    <property type="term" value="F:phosphorelay response regulator activity"/>
    <property type="evidence" value="ECO:0007669"/>
    <property type="project" value="TreeGrafter"/>
</dbReference>
<dbReference type="GO" id="GO:0032993">
    <property type="term" value="C:protein-DNA complex"/>
    <property type="evidence" value="ECO:0007669"/>
    <property type="project" value="TreeGrafter"/>
</dbReference>
<feature type="DNA-binding region" description="OmpR/PhoB-type" evidence="9">
    <location>
        <begin position="123"/>
        <end position="222"/>
    </location>
</feature>
<evidence type="ECO:0000256" key="9">
    <source>
        <dbReference type="PROSITE-ProRule" id="PRU01091"/>
    </source>
</evidence>
<dbReference type="InterPro" id="IPR001867">
    <property type="entry name" value="OmpR/PhoB-type_DNA-bd"/>
</dbReference>
<dbReference type="Proteomes" id="UP000446348">
    <property type="component" value="Unassembled WGS sequence"/>
</dbReference>
<dbReference type="EMBL" id="VIQT01000006">
    <property type="protein sequence ID" value="NDO38185.1"/>
    <property type="molecule type" value="Genomic_DNA"/>
</dbReference>
<reference evidence="12 14" key="1">
    <citation type="submission" date="2018-08" db="EMBL/GenBank/DDBJ databases">
        <title>Murine metabolic-syndrome-specific gut microbial biobank.</title>
        <authorList>
            <person name="Liu C."/>
        </authorList>
    </citation>
    <scope>NUCLEOTIDE SEQUENCE [LARGE SCALE GENOMIC DNA]</scope>
    <source>
        <strain evidence="12 14">X69</strain>
    </source>
</reference>
<evidence type="ECO:0000256" key="1">
    <source>
        <dbReference type="ARBA" id="ARBA00018672"/>
    </source>
</evidence>
<sequence>MSKLLFIDDDPEILQFNRRYFENCGFDICCAQTASRALQFIEEMTFDCIILDIDLPDMDGFSVCRKICRQDGPPVIFLSGLTQDEIRIRSFLEGGVDYLGKPYQIRELELRVKARIGCRNSDEKALVFGSLKIDLNAREITYNGNQLDFSALQFDIISFLARNPGHVFSYEQIYHEVWNEPIMGGRHNLQVQIALMRQKLAAACGRKNYIRTVPRKGYCFIENPIESENL</sequence>